<comment type="caution">
    <text evidence="1">The sequence shown here is derived from an EMBL/GenBank/DDBJ whole genome shotgun (WGS) entry which is preliminary data.</text>
</comment>
<name>A0A348W751_9RHOB</name>
<dbReference type="EMBL" id="DMVW01000011">
    <property type="protein sequence ID" value="HAR50363.1"/>
    <property type="molecule type" value="Genomic_DNA"/>
</dbReference>
<evidence type="ECO:0000313" key="1">
    <source>
        <dbReference type="EMBL" id="HAR50363.1"/>
    </source>
</evidence>
<evidence type="ECO:0000313" key="2">
    <source>
        <dbReference type="Proteomes" id="UP000264719"/>
    </source>
</evidence>
<dbReference type="Proteomes" id="UP000264719">
    <property type="component" value="Unassembled WGS sequence"/>
</dbReference>
<proteinExistence type="predicted"/>
<reference evidence="1 2" key="1">
    <citation type="journal article" date="2018" name="Nat. Biotechnol.">
        <title>A standardized bacterial taxonomy based on genome phylogeny substantially revises the tree of life.</title>
        <authorList>
            <person name="Parks D.H."/>
            <person name="Chuvochina M."/>
            <person name="Waite D.W."/>
            <person name="Rinke C."/>
            <person name="Skarshewski A."/>
            <person name="Chaumeil P.A."/>
            <person name="Hugenholtz P."/>
        </authorList>
    </citation>
    <scope>NUCLEOTIDE SEQUENCE [LARGE SCALE GENOMIC DNA]</scope>
    <source>
        <strain evidence="1">UBA9169</strain>
    </source>
</reference>
<gene>
    <name evidence="1" type="ORF">DCS45_00620</name>
</gene>
<protein>
    <submittedName>
        <fullName evidence="1">Uncharacterized protein</fullName>
    </submittedName>
</protein>
<sequence>MVEALAETGWALFPAEDAVSRWAHHARAAALDRIGTDAAHREAWLDCEGTWFVGVDTLLNDTTGALPEGPPLVGAAYEAARATYGALPLHAGQVSITYPGYPRPRAGESDAALRYRRDRDAAHVDGLHAQGPDRRRHLLERHAYILGLPLSHADRGASPLVVWEGSHHILRRSLTEALSGTAPENWASVDLTDAYQAARREVFDRCTRVELPASPGMATLVHRLALHGVAPWSEGAEAEETGRMIAYFRPEFEDVTQDSWLTAP</sequence>
<dbReference type="SUPFAM" id="SSF51197">
    <property type="entry name" value="Clavaminate synthase-like"/>
    <property type="match status" value="1"/>
</dbReference>
<organism evidence="1 2">
    <name type="scientific">Roseovarius nubinhibens</name>
    <dbReference type="NCBI Taxonomy" id="314263"/>
    <lineage>
        <taxon>Bacteria</taxon>
        <taxon>Pseudomonadati</taxon>
        <taxon>Pseudomonadota</taxon>
        <taxon>Alphaproteobacteria</taxon>
        <taxon>Rhodobacterales</taxon>
        <taxon>Roseobacteraceae</taxon>
        <taxon>Roseovarius</taxon>
    </lineage>
</organism>
<dbReference type="RefSeq" id="WP_339855252.1">
    <property type="nucleotide sequence ID" value="NZ_CAXAXR010000018.1"/>
</dbReference>
<dbReference type="AlphaFoldDB" id="A0A348W751"/>
<accession>A0A348W751</accession>